<feature type="region of interest" description="Disordered" evidence="1">
    <location>
        <begin position="530"/>
        <end position="549"/>
    </location>
</feature>
<accession>A0A140G699</accession>
<gene>
    <name evidence="2" type="primary">14</name>
    <name evidence="2" type="ORF">KELLEZIO_14</name>
</gene>
<organism evidence="2 3">
    <name type="scientific">Arthrobacter phage KellEzio</name>
    <dbReference type="NCBI Taxonomy" id="1796995"/>
    <lineage>
        <taxon>Viruses</taxon>
        <taxon>Duplodnaviria</taxon>
        <taxon>Heunggongvirae</taxon>
        <taxon>Uroviricota</taxon>
        <taxon>Caudoviricetes</taxon>
        <taxon>Kelleziovirus</taxon>
        <taxon>Kelleziovirus kellezzio</taxon>
    </lineage>
</organism>
<dbReference type="EMBL" id="KU647626">
    <property type="protein sequence ID" value="AMM44184.1"/>
    <property type="molecule type" value="Genomic_DNA"/>
</dbReference>
<dbReference type="RefSeq" id="YP_009301271.1">
    <property type="nucleotide sequence ID" value="NC_031231.1"/>
</dbReference>
<reference evidence="2 3" key="1">
    <citation type="submission" date="2016-02" db="EMBL/GenBank/DDBJ databases">
        <authorList>
            <person name="Lynch K.C."/>
            <person name="Doan M."/>
            <person name="Paisley J.T."/>
            <person name="Allen K.G."/>
            <person name="Gaffney B.L."/>
            <person name="Rinehart C.A."/>
            <person name="King R.A."/>
            <person name="Staples A."/>
            <person name="Bowman C.A."/>
            <person name="Russell D.A."/>
            <person name="Pope W.H."/>
            <person name="Jacobs-Sera D."/>
            <person name="Hendrix R.W."/>
            <person name="Hatfull G.F."/>
        </authorList>
    </citation>
    <scope>NUCLEOTIDE SEQUENCE [LARGE SCALE GENOMIC DNA]</scope>
</reference>
<name>A0A140G699_9CAUD</name>
<sequence length="549" mass="61811">MAKQRSTNAVYLDDKDNVVSGGEAGSRNAELLKEETARVKNVRSRRKYYDGTQFDDRNAVRATALNCEIDQLAEHERLHAYSTQIPESVDFIASQMTDGFQLEVTSDEQKEILLAALRHSPDLQSGDDQSDLSITNVLRDALIAQDSPVHVRWDAVRGTAWPEFWDSEHVQFIYEDQNRHKLEKVVVRQAIWTTGDVLHEEVKKKQRKEWSISFLGECVVRYYWDEEQEEYREPERLGIPFIPWTTLRVMVKNRKQTRGQSAITDQALRAADRYNAVEQVGYLIARYNSHGNLAVIGDGATLKAQMEEHINKDVADILTFPGGTALQVLQLPTDPQMIEHQRSVLLDSLYGTFGLTRSDAESLKDMGQVTGYALEILNRKSDGTFNQIRNQFVGDFKKLLNMLLDMTAYFAEDLPDEDDADAPTDLSVPVEFDPDAEFLAKLERIDPADVYPNREFKIQLGSGYVVDEALTREDFVAKIISRKEVLRKRGYSEPEINKIVAEIEEEAPPEPETGVSANGVAAVNKVLNSGSVVNNGKTPERAAAGGKGK</sequence>
<proteinExistence type="predicted"/>
<evidence type="ECO:0000256" key="1">
    <source>
        <dbReference type="SAM" id="MobiDB-lite"/>
    </source>
</evidence>
<keyword evidence="3" id="KW-1185">Reference proteome</keyword>
<protein>
    <submittedName>
        <fullName evidence="2">Portal protein</fullName>
    </submittedName>
</protein>
<evidence type="ECO:0000313" key="2">
    <source>
        <dbReference type="EMBL" id="AMM44184.1"/>
    </source>
</evidence>
<dbReference type="GeneID" id="29124726"/>
<evidence type="ECO:0000313" key="3">
    <source>
        <dbReference type="Proteomes" id="UP000201386"/>
    </source>
</evidence>
<dbReference type="KEGG" id="vg:29124726"/>
<dbReference type="Proteomes" id="UP000201386">
    <property type="component" value="Segment"/>
</dbReference>